<feature type="transmembrane region" description="Helical" evidence="1">
    <location>
        <begin position="63"/>
        <end position="83"/>
    </location>
</feature>
<dbReference type="AlphaFoldDB" id="A0A1T0CCX7"/>
<dbReference type="RefSeq" id="WP_078307807.1">
    <property type="nucleotide sequence ID" value="NZ_CP147511.1"/>
</dbReference>
<dbReference type="EMBL" id="MUYT01000009">
    <property type="protein sequence ID" value="OOS20184.1"/>
    <property type="molecule type" value="Genomic_DNA"/>
</dbReference>
<evidence type="ECO:0008006" key="4">
    <source>
        <dbReference type="Google" id="ProtNLM"/>
    </source>
</evidence>
<keyword evidence="3" id="KW-1185">Reference proteome</keyword>
<dbReference type="PANTHER" id="PTHR34351">
    <property type="entry name" value="SLR1927 PROTEIN-RELATED"/>
    <property type="match status" value="1"/>
</dbReference>
<dbReference type="PANTHER" id="PTHR34351:SF1">
    <property type="entry name" value="SLR1927 PROTEIN"/>
    <property type="match status" value="1"/>
</dbReference>
<accession>A0A1T0CCX7</accession>
<keyword evidence="1" id="KW-0812">Transmembrane</keyword>
<dbReference type="Proteomes" id="UP000191094">
    <property type="component" value="Unassembled WGS sequence"/>
</dbReference>
<dbReference type="OrthoDB" id="5298497at2"/>
<gene>
    <name evidence="2" type="ORF">B0682_07200</name>
</gene>
<name>A0A1T0CCX7_9GAMM</name>
<feature type="transmembrane region" description="Helical" evidence="1">
    <location>
        <begin position="34"/>
        <end position="57"/>
    </location>
</feature>
<keyword evidence="1" id="KW-0472">Membrane</keyword>
<protein>
    <recommendedName>
        <fullName evidence="4">DUF58 domain-containing protein</fullName>
    </recommendedName>
</protein>
<proteinExistence type="predicted"/>
<keyword evidence="1" id="KW-1133">Transmembrane helix</keyword>
<comment type="caution">
    <text evidence="2">The sequence shown here is derived from an EMBL/GenBank/DDBJ whole genome shotgun (WGS) entry which is preliminary data.</text>
</comment>
<evidence type="ECO:0000313" key="3">
    <source>
        <dbReference type="Proteomes" id="UP000191094"/>
    </source>
</evidence>
<organism evidence="2 3">
    <name type="scientific">Lwoffella lincolnii</name>
    <dbReference type="NCBI Taxonomy" id="90241"/>
    <lineage>
        <taxon>Bacteria</taxon>
        <taxon>Pseudomonadati</taxon>
        <taxon>Pseudomonadota</taxon>
        <taxon>Gammaproteobacteria</taxon>
        <taxon>Moraxellales</taxon>
        <taxon>Moraxellaceae</taxon>
        <taxon>Lwoffella</taxon>
    </lineage>
</organism>
<reference evidence="2 3" key="1">
    <citation type="submission" date="2017-02" db="EMBL/GenBank/DDBJ databases">
        <title>Draft genome sequence of Moraxella lincolnii CCUG 9405T type strain.</title>
        <authorList>
            <person name="Salva-Serra F."/>
            <person name="Engstrom-Jakobsson H."/>
            <person name="Thorell K."/>
            <person name="Jaen-Luchoro D."/>
            <person name="Gonzales-Siles L."/>
            <person name="Karlsson R."/>
            <person name="Yazdan S."/>
            <person name="Boulund F."/>
            <person name="Johnning A."/>
            <person name="Engstrand L."/>
            <person name="Kristiansson E."/>
            <person name="Moore E."/>
        </authorList>
    </citation>
    <scope>NUCLEOTIDE SEQUENCE [LARGE SCALE GENOMIC DNA]</scope>
    <source>
        <strain evidence="2 3">CCUG 9405</strain>
    </source>
</reference>
<evidence type="ECO:0000313" key="2">
    <source>
        <dbReference type="EMBL" id="OOS20184.1"/>
    </source>
</evidence>
<evidence type="ECO:0000256" key="1">
    <source>
        <dbReference type="SAM" id="Phobius"/>
    </source>
</evidence>
<sequence>MSISIKRHINEQLRGFFAKRSPRQDELGLNVRNVYIFFSKQGLLFALLLVITFIAGINYANNLVLGVCFYLASVWLISVHMTFAHVSGLKLKLLSVSMAAAGEPVWVSIEVISDSRSPSRQLRFVFDDDIYKTWQGTQQTANKGDDVPDNHRQVILPMLKGSAVIQLPVLSDKRGELVLPRLVIDSVYPLGIMRAWSYAYFASTAWVYPKPLPFDWQKLNTFTQGEENAFSPNQQKGQDDFEMLDNHQLGESLTRVSWAHVARGHGMLTKHFSDPVGQELLLDYADMPAVNHEQKLSQLSHALLQMAEQTEPFVMNLPNDKGQKGMGSEFIRANLKRLAQAPKLTDT</sequence>
<dbReference type="STRING" id="90241.B0682_07200"/>